<keyword evidence="4" id="KW-1185">Reference proteome</keyword>
<feature type="chain" id="PRO_5045928583" evidence="1">
    <location>
        <begin position="23"/>
        <end position="168"/>
    </location>
</feature>
<dbReference type="SUPFAM" id="SSF54427">
    <property type="entry name" value="NTF2-like"/>
    <property type="match status" value="1"/>
</dbReference>
<evidence type="ECO:0000256" key="1">
    <source>
        <dbReference type="SAM" id="SignalP"/>
    </source>
</evidence>
<dbReference type="NCBIfam" id="TIGR02246">
    <property type="entry name" value="SgcJ/EcaC family oxidoreductase"/>
    <property type="match status" value="1"/>
</dbReference>
<proteinExistence type="predicted"/>
<evidence type="ECO:0000313" key="4">
    <source>
        <dbReference type="Proteomes" id="UP001595867"/>
    </source>
</evidence>
<gene>
    <name evidence="3" type="ORF">ACFO0C_43160</name>
</gene>
<dbReference type="Pfam" id="PF08332">
    <property type="entry name" value="CaMKII_AD"/>
    <property type="match status" value="1"/>
</dbReference>
<sequence>MTRNSRIRVLGAGAVTALAITAAPWAVSSATASPATRSTVSHKASEQQIRALFTQWNRSLATLDPQRVADRYAPGGVLVPTVSNQIRTNRAEIADYFQHFLENRPQAVITESHVKILDPTTAIDTGTYRFTLRADSGTRIVDARYTFVYERINGTWLIVNHHSSAMPE</sequence>
<dbReference type="Proteomes" id="UP001595867">
    <property type="component" value="Unassembled WGS sequence"/>
</dbReference>
<dbReference type="InterPro" id="IPR006311">
    <property type="entry name" value="TAT_signal"/>
</dbReference>
<name>A0ABV8J680_9ACTN</name>
<evidence type="ECO:0000259" key="2">
    <source>
        <dbReference type="Pfam" id="PF08332"/>
    </source>
</evidence>
<dbReference type="InterPro" id="IPR013543">
    <property type="entry name" value="Ca/CaM-dep_prot_kinase-assoc"/>
</dbReference>
<organism evidence="3 4">
    <name type="scientific">Actinoplanes subglobosus</name>
    <dbReference type="NCBI Taxonomy" id="1547892"/>
    <lineage>
        <taxon>Bacteria</taxon>
        <taxon>Bacillati</taxon>
        <taxon>Actinomycetota</taxon>
        <taxon>Actinomycetes</taxon>
        <taxon>Micromonosporales</taxon>
        <taxon>Micromonosporaceae</taxon>
        <taxon>Actinoplanes</taxon>
    </lineage>
</organism>
<keyword evidence="1" id="KW-0732">Signal</keyword>
<dbReference type="CDD" id="cd00531">
    <property type="entry name" value="NTF2_like"/>
    <property type="match status" value="1"/>
</dbReference>
<dbReference type="Gene3D" id="3.10.450.50">
    <property type="match status" value="1"/>
</dbReference>
<dbReference type="PROSITE" id="PS51318">
    <property type="entry name" value="TAT"/>
    <property type="match status" value="1"/>
</dbReference>
<dbReference type="RefSeq" id="WP_378072657.1">
    <property type="nucleotide sequence ID" value="NZ_JBHSBL010000029.1"/>
</dbReference>
<feature type="domain" description="Calcium/calmodulin-dependent protein kinase II association-domain" evidence="2">
    <location>
        <begin position="46"/>
        <end position="167"/>
    </location>
</feature>
<evidence type="ECO:0000313" key="3">
    <source>
        <dbReference type="EMBL" id="MFC4071779.1"/>
    </source>
</evidence>
<comment type="caution">
    <text evidence="3">The sequence shown here is derived from an EMBL/GenBank/DDBJ whole genome shotgun (WGS) entry which is preliminary data.</text>
</comment>
<dbReference type="PIRSF" id="PIRSF028470">
    <property type="entry name" value="UCP028470"/>
    <property type="match status" value="1"/>
</dbReference>
<reference evidence="4" key="1">
    <citation type="journal article" date="2019" name="Int. J. Syst. Evol. Microbiol.">
        <title>The Global Catalogue of Microorganisms (GCM) 10K type strain sequencing project: providing services to taxonomists for standard genome sequencing and annotation.</title>
        <authorList>
            <consortium name="The Broad Institute Genomics Platform"/>
            <consortium name="The Broad Institute Genome Sequencing Center for Infectious Disease"/>
            <person name="Wu L."/>
            <person name="Ma J."/>
        </authorList>
    </citation>
    <scope>NUCLEOTIDE SEQUENCE [LARGE SCALE GENOMIC DNA]</scope>
    <source>
        <strain evidence="4">TBRC 5832</strain>
    </source>
</reference>
<dbReference type="InterPro" id="IPR016887">
    <property type="entry name" value="UCP028470_steroid_isom-rel"/>
</dbReference>
<dbReference type="EMBL" id="JBHSBL010000029">
    <property type="protein sequence ID" value="MFC4071779.1"/>
    <property type="molecule type" value="Genomic_DNA"/>
</dbReference>
<protein>
    <submittedName>
        <fullName evidence="3">SgcJ/EcaC family oxidoreductase</fullName>
    </submittedName>
</protein>
<dbReference type="InterPro" id="IPR011944">
    <property type="entry name" value="Steroid_delta5-4_isomerase"/>
</dbReference>
<feature type="signal peptide" evidence="1">
    <location>
        <begin position="1"/>
        <end position="22"/>
    </location>
</feature>
<dbReference type="InterPro" id="IPR032710">
    <property type="entry name" value="NTF2-like_dom_sf"/>
</dbReference>
<accession>A0ABV8J680</accession>